<comment type="caution">
    <text evidence="1">The sequence shown here is derived from an EMBL/GenBank/DDBJ whole genome shotgun (WGS) entry which is preliminary data.</text>
</comment>
<evidence type="ECO:0000313" key="2">
    <source>
        <dbReference type="Proteomes" id="UP000602050"/>
    </source>
</evidence>
<reference evidence="1" key="1">
    <citation type="journal article" date="2014" name="Int. J. Syst. Evol. Microbiol.">
        <title>Complete genome sequence of Corynebacterium casei LMG S-19264T (=DSM 44701T), isolated from a smear-ripened cheese.</title>
        <authorList>
            <consortium name="US DOE Joint Genome Institute (JGI-PGF)"/>
            <person name="Walter F."/>
            <person name="Albersmeier A."/>
            <person name="Kalinowski J."/>
            <person name="Ruckert C."/>
        </authorList>
    </citation>
    <scope>NUCLEOTIDE SEQUENCE</scope>
    <source>
        <strain evidence="1">CGMCC 1.12360</strain>
    </source>
</reference>
<gene>
    <name evidence="1" type="primary">yviE</name>
    <name evidence="1" type="ORF">GCM10010978_15260</name>
</gene>
<dbReference type="Proteomes" id="UP000602050">
    <property type="component" value="Unassembled WGS sequence"/>
</dbReference>
<proteinExistence type="predicted"/>
<evidence type="ECO:0008006" key="3">
    <source>
        <dbReference type="Google" id="ProtNLM"/>
    </source>
</evidence>
<reference evidence="1" key="2">
    <citation type="submission" date="2020-09" db="EMBL/GenBank/DDBJ databases">
        <authorList>
            <person name="Sun Q."/>
            <person name="Zhou Y."/>
        </authorList>
    </citation>
    <scope>NUCLEOTIDE SEQUENCE</scope>
    <source>
        <strain evidence="1">CGMCC 1.12360</strain>
    </source>
</reference>
<sequence length="187" mass="21331">MQIPQLRMESEFVQIGIRTTPGKQEIAQPKAEMTIKQPPADMQIRTTPGKLKIDQTKAWEEMDLMSILKRNEKFAQEGMQAAQEGMARRAEEGTELMKIEKGGNPLIDHAVNAAFKPQMRLGIKFIPSPFSVRIDYEPSRVDIQVQPNKPVIQATPQKVIHHYEPGHVEIYMQKYPSLKIETINVQV</sequence>
<keyword evidence="2" id="KW-1185">Reference proteome</keyword>
<evidence type="ECO:0000313" key="1">
    <source>
        <dbReference type="EMBL" id="GGH75417.1"/>
    </source>
</evidence>
<dbReference type="Pfam" id="PF20074">
    <property type="entry name" value="DUF6470"/>
    <property type="match status" value="1"/>
</dbReference>
<dbReference type="AlphaFoldDB" id="A0A8J2ZTK8"/>
<dbReference type="RefSeq" id="WP_188391796.1">
    <property type="nucleotide sequence ID" value="NZ_BMEV01000023.1"/>
</dbReference>
<accession>A0A8J2ZTK8</accession>
<organism evidence="1 2">
    <name type="scientific">Compostibacillus humi</name>
    <dbReference type="NCBI Taxonomy" id="1245525"/>
    <lineage>
        <taxon>Bacteria</taxon>
        <taxon>Bacillati</taxon>
        <taxon>Bacillota</taxon>
        <taxon>Bacilli</taxon>
        <taxon>Bacillales</taxon>
        <taxon>Bacillaceae</taxon>
        <taxon>Compostibacillus</taxon>
    </lineage>
</organism>
<dbReference type="InterPro" id="IPR045527">
    <property type="entry name" value="DUF6470"/>
</dbReference>
<name>A0A8J2ZTK8_9BACI</name>
<protein>
    <recommendedName>
        <fullName evidence="3">YviE</fullName>
    </recommendedName>
</protein>
<dbReference type="EMBL" id="BMEV01000023">
    <property type="protein sequence ID" value="GGH75417.1"/>
    <property type="molecule type" value="Genomic_DNA"/>
</dbReference>